<dbReference type="RefSeq" id="WP_115491397.1">
    <property type="nucleotide sequence ID" value="NZ_JACHWW010000001.1"/>
</dbReference>
<proteinExistence type="predicted"/>
<gene>
    <name evidence="1" type="ORF">DL238_05820</name>
</gene>
<dbReference type="OrthoDB" id="7433176at2"/>
<sequence>MEMQDLLLRYFGTPDLADVDPVALPAGIDRMLVDFGLERDRGRRFALWTLLYMLDAAPDLDVAFKDPADREAARNMMDMIAATKPD</sequence>
<dbReference type="EMBL" id="QRBB01000001">
    <property type="protein sequence ID" value="RDS77177.1"/>
    <property type="molecule type" value="Genomic_DNA"/>
</dbReference>
<organism evidence="1 2">
    <name type="scientific">Alteriqipengyuania lutimaris</name>
    <dbReference type="NCBI Taxonomy" id="1538146"/>
    <lineage>
        <taxon>Bacteria</taxon>
        <taxon>Pseudomonadati</taxon>
        <taxon>Pseudomonadota</taxon>
        <taxon>Alphaproteobacteria</taxon>
        <taxon>Sphingomonadales</taxon>
        <taxon>Erythrobacteraceae</taxon>
        <taxon>Alteriqipengyuania</taxon>
    </lineage>
</organism>
<reference evidence="1 2" key="1">
    <citation type="submission" date="2018-07" db="EMBL/GenBank/DDBJ databases">
        <title>Erythrobacter nanhaiensis sp. nov., a novel member of the genus Erythrobacter isolated from the South China Sea.</title>
        <authorList>
            <person name="Chen X."/>
            <person name="Liu J."/>
        </authorList>
    </citation>
    <scope>NUCLEOTIDE SEQUENCE [LARGE SCALE GENOMIC DNA]</scope>
    <source>
        <strain evidence="1 2">S-5</strain>
    </source>
</reference>
<dbReference type="AlphaFoldDB" id="A0A395LLA9"/>
<evidence type="ECO:0000313" key="1">
    <source>
        <dbReference type="EMBL" id="RDS77177.1"/>
    </source>
</evidence>
<protein>
    <submittedName>
        <fullName evidence="1">Uncharacterized protein</fullName>
    </submittedName>
</protein>
<evidence type="ECO:0000313" key="2">
    <source>
        <dbReference type="Proteomes" id="UP000254101"/>
    </source>
</evidence>
<dbReference type="Proteomes" id="UP000254101">
    <property type="component" value="Unassembled WGS sequence"/>
</dbReference>
<accession>A0A395LLA9</accession>
<comment type="caution">
    <text evidence="1">The sequence shown here is derived from an EMBL/GenBank/DDBJ whole genome shotgun (WGS) entry which is preliminary data.</text>
</comment>
<keyword evidence="2" id="KW-1185">Reference proteome</keyword>
<name>A0A395LLA9_9SPHN</name>